<keyword evidence="1" id="KW-0378">Hydrolase</keyword>
<dbReference type="GO" id="GO:0016787">
    <property type="term" value="F:hydrolase activity"/>
    <property type="evidence" value="ECO:0007669"/>
    <property type="project" value="UniProtKB-KW"/>
</dbReference>
<evidence type="ECO:0000313" key="2">
    <source>
        <dbReference type="Proteomes" id="UP000714380"/>
    </source>
</evidence>
<dbReference type="InterPro" id="IPR029058">
    <property type="entry name" value="AB_hydrolase_fold"/>
</dbReference>
<proteinExistence type="predicted"/>
<reference evidence="1 2" key="1">
    <citation type="submission" date="2020-12" db="EMBL/GenBank/DDBJ databases">
        <title>Novel Thalassolituus-related marine hydrocarbonoclastic bacteria mediated algae-derived hydrocarbons mineralization in twilight zone of the northern South China Sea.</title>
        <authorList>
            <person name="Dong C."/>
        </authorList>
    </citation>
    <scope>NUCLEOTIDE SEQUENCE [LARGE SCALE GENOMIC DNA]</scope>
    <source>
        <strain evidence="1 2">IMCC1826</strain>
    </source>
</reference>
<organism evidence="1 2">
    <name type="scientific">Thalassolituus marinus</name>
    <dbReference type="NCBI Taxonomy" id="671053"/>
    <lineage>
        <taxon>Bacteria</taxon>
        <taxon>Pseudomonadati</taxon>
        <taxon>Pseudomonadota</taxon>
        <taxon>Gammaproteobacteria</taxon>
        <taxon>Oceanospirillales</taxon>
        <taxon>Oceanospirillaceae</taxon>
        <taxon>Thalassolituus</taxon>
    </lineage>
</organism>
<accession>A0ABS7ZPL3</accession>
<dbReference type="Gene3D" id="3.40.50.1820">
    <property type="entry name" value="alpha/beta hydrolase"/>
    <property type="match status" value="1"/>
</dbReference>
<dbReference type="EMBL" id="JAEDAH010000042">
    <property type="protein sequence ID" value="MCA6063637.1"/>
    <property type="molecule type" value="Genomic_DNA"/>
</dbReference>
<keyword evidence="2" id="KW-1185">Reference proteome</keyword>
<protein>
    <submittedName>
        <fullName evidence="1">Alpha/beta fold hydrolase</fullName>
    </submittedName>
</protein>
<name>A0ABS7ZPL3_9GAMM</name>
<comment type="caution">
    <text evidence="1">The sequence shown here is derived from an EMBL/GenBank/DDBJ whole genome shotgun (WGS) entry which is preliminary data.</text>
</comment>
<dbReference type="SUPFAM" id="SSF53474">
    <property type="entry name" value="alpha/beta-Hydrolases"/>
    <property type="match status" value="1"/>
</dbReference>
<dbReference type="Proteomes" id="UP000714380">
    <property type="component" value="Unassembled WGS sequence"/>
</dbReference>
<evidence type="ECO:0000313" key="1">
    <source>
        <dbReference type="EMBL" id="MCA6063637.1"/>
    </source>
</evidence>
<gene>
    <name evidence="1" type="ORF">I9W95_08450</name>
</gene>
<sequence length="236" mass="25628">MSLFTALNQSSSPGPDWLWLPGWSFSADIFLSLAQALPGNHLGLDYRQTPTDLSTTLQQLSAEAPPNAIWVGWSLGGALAHLAAPQCSARALVTLATSPAFCSADADADYGLDADLLQQFIQGYQQAADKTLRRFLALCAQGADDARTLIRTLQASQLPSSTTLEHSLRWLQEYHLQSLSRLPVQQHWYGPADALNARGLQPARYSPANSHAFFVENSGQAPLIQELRALAAQVYP</sequence>
<dbReference type="RefSeq" id="WP_225673823.1">
    <property type="nucleotide sequence ID" value="NZ_JAEDAH010000042.1"/>
</dbReference>